<dbReference type="RefSeq" id="WP_345258208.1">
    <property type="nucleotide sequence ID" value="NZ_BAABGY010000018.1"/>
</dbReference>
<organism evidence="1 2">
    <name type="scientific">Flaviaesturariibacter amylovorans</name>
    <dbReference type="NCBI Taxonomy" id="1084520"/>
    <lineage>
        <taxon>Bacteria</taxon>
        <taxon>Pseudomonadati</taxon>
        <taxon>Bacteroidota</taxon>
        <taxon>Chitinophagia</taxon>
        <taxon>Chitinophagales</taxon>
        <taxon>Chitinophagaceae</taxon>
        <taxon>Flaviaestuariibacter</taxon>
    </lineage>
</organism>
<dbReference type="Proteomes" id="UP001501725">
    <property type="component" value="Unassembled WGS sequence"/>
</dbReference>
<comment type="caution">
    <text evidence="1">The sequence shown here is derived from an EMBL/GenBank/DDBJ whole genome shotgun (WGS) entry which is preliminary data.</text>
</comment>
<keyword evidence="2" id="KW-1185">Reference proteome</keyword>
<evidence type="ECO:0000313" key="1">
    <source>
        <dbReference type="EMBL" id="GAA4343877.1"/>
    </source>
</evidence>
<sequence>MSLFQKLFGGLLGRDKTPKNESIEDLRARWEQEAAERTAAVEASVRGWLVDTLRRQHRISFAWESGGDEGFINFPGFNKEEEDRYCELEEYLMNKLDIPSAGEFQMTGRGTLFLTDGVVRAKYSSEYREVVDFDEVKDEEVYGEPEVVEDDRILFAE</sequence>
<evidence type="ECO:0000313" key="2">
    <source>
        <dbReference type="Proteomes" id="UP001501725"/>
    </source>
</evidence>
<dbReference type="EMBL" id="BAABGY010000018">
    <property type="protein sequence ID" value="GAA4343877.1"/>
    <property type="molecule type" value="Genomic_DNA"/>
</dbReference>
<accession>A0ABP8HSU2</accession>
<proteinExistence type="predicted"/>
<protein>
    <submittedName>
        <fullName evidence="1">Uncharacterized protein</fullName>
    </submittedName>
</protein>
<name>A0ABP8HSU2_9BACT</name>
<gene>
    <name evidence="1" type="ORF">GCM10023184_44510</name>
</gene>
<reference evidence="2" key="1">
    <citation type="journal article" date="2019" name="Int. J. Syst. Evol. Microbiol.">
        <title>The Global Catalogue of Microorganisms (GCM) 10K type strain sequencing project: providing services to taxonomists for standard genome sequencing and annotation.</title>
        <authorList>
            <consortium name="The Broad Institute Genomics Platform"/>
            <consortium name="The Broad Institute Genome Sequencing Center for Infectious Disease"/>
            <person name="Wu L."/>
            <person name="Ma J."/>
        </authorList>
    </citation>
    <scope>NUCLEOTIDE SEQUENCE [LARGE SCALE GENOMIC DNA]</scope>
    <source>
        <strain evidence="2">JCM 17919</strain>
    </source>
</reference>